<dbReference type="STRING" id="477641.MODMU_0473"/>
<protein>
    <submittedName>
        <fullName evidence="4">1,3-(1,31,4)-beta-D-glucan 3(4)-glucanohydrolase</fullName>
    </submittedName>
</protein>
<dbReference type="PANTHER" id="PTHR10963">
    <property type="entry name" value="GLYCOSYL HYDROLASE-RELATED"/>
    <property type="match status" value="1"/>
</dbReference>
<name>I4ERB8_MODI5</name>
<proteinExistence type="inferred from homology"/>
<dbReference type="InterPro" id="IPR000772">
    <property type="entry name" value="Ricin_B_lectin"/>
</dbReference>
<accession>I4ERB8</accession>
<comment type="similarity">
    <text evidence="1">Belongs to the glycosyl hydrolase 16 family.</text>
</comment>
<sequence length="433" mass="45153">MALTKAAVAVAALFAAALAPLATPSPTAAQAADLGAIVFQDDFTGTAGSLPDRTKWEDYSTATYNSSAAFGEIKPGDNETLDGQGNLVLPATPTAGSAIRTGAKFGFVYGTMSAWIKMPPQAGYWPAFWSLNNNPNGVDVFPIGEADTMEGYTTWNNVYHAVGHTWTAPGTLPGAGSPDNYCPNAQDADLSGRFNKYSATIEPGKITYYFNDVQCAQAYVKDPAKQWGFGPDVTRPNWLILDLAVGGADGQQTPASQPAQMLVDRVEVRALPGVAAPVVPVPVTPAPIVSGAVYELANACGGKVAEVPAASVTVERARVRTGTDTNAPHQRWRVVALPGGFYKLVNLASGKVLRLQSTSTAPGVRFVQSSDASGPNAQFTLTNRGGDTYQLLVRTSGRAVNVTANSASAGAVIAQAVPSSTACGQRWQLTKVG</sequence>
<evidence type="ECO:0000313" key="4">
    <source>
        <dbReference type="EMBL" id="CCH85931.1"/>
    </source>
</evidence>
<dbReference type="HOGENOM" id="CLU_019533_4_1_11"/>
<dbReference type="OrthoDB" id="9809583at2"/>
<dbReference type="EMBL" id="FO203431">
    <property type="protein sequence ID" value="CCH85931.1"/>
    <property type="molecule type" value="Genomic_DNA"/>
</dbReference>
<dbReference type="GO" id="GO:0004553">
    <property type="term" value="F:hydrolase activity, hydrolyzing O-glycosyl compounds"/>
    <property type="evidence" value="ECO:0007669"/>
    <property type="project" value="InterPro"/>
</dbReference>
<dbReference type="SUPFAM" id="SSF49899">
    <property type="entry name" value="Concanavalin A-like lectins/glucanases"/>
    <property type="match status" value="1"/>
</dbReference>
<dbReference type="InterPro" id="IPR050546">
    <property type="entry name" value="Glycosyl_Hydrlase_16"/>
</dbReference>
<evidence type="ECO:0000256" key="1">
    <source>
        <dbReference type="ARBA" id="ARBA00006865"/>
    </source>
</evidence>
<feature type="signal peptide" evidence="2">
    <location>
        <begin position="1"/>
        <end position="31"/>
    </location>
</feature>
<feature type="chain" id="PRO_5003689214" evidence="2">
    <location>
        <begin position="32"/>
        <end position="433"/>
    </location>
</feature>
<dbReference type="GO" id="GO:0005975">
    <property type="term" value="P:carbohydrate metabolic process"/>
    <property type="evidence" value="ECO:0007669"/>
    <property type="project" value="InterPro"/>
</dbReference>
<dbReference type="eggNOG" id="COG2273">
    <property type="taxonomic scope" value="Bacteria"/>
</dbReference>
<evidence type="ECO:0000313" key="5">
    <source>
        <dbReference type="Proteomes" id="UP000006461"/>
    </source>
</evidence>
<dbReference type="PROSITE" id="PS50231">
    <property type="entry name" value="RICIN_B_LECTIN"/>
    <property type="match status" value="1"/>
</dbReference>
<dbReference type="InterPro" id="IPR035992">
    <property type="entry name" value="Ricin_B-like_lectins"/>
</dbReference>
<keyword evidence="5" id="KW-1185">Reference proteome</keyword>
<reference evidence="4 5" key="1">
    <citation type="journal article" date="2012" name="J. Bacteriol.">
        <title>Genome Sequence of Radiation-Resistant Modestobacter marinus Strain BC501, a Representative Actinobacterium That Thrives on Calcareous Stone Surfaces.</title>
        <authorList>
            <person name="Normand P."/>
            <person name="Gury J."/>
            <person name="Pujic P."/>
            <person name="Chouaia B."/>
            <person name="Crotti E."/>
            <person name="Brusetti L."/>
            <person name="Daffonchio D."/>
            <person name="Vacherie B."/>
            <person name="Barbe V."/>
            <person name="Medigue C."/>
            <person name="Calteau A."/>
            <person name="Ghodhbane-Gtari F."/>
            <person name="Essoussi I."/>
            <person name="Nouioui I."/>
            <person name="Abbassi-Ghozzi I."/>
            <person name="Gtari M."/>
        </authorList>
    </citation>
    <scope>NUCLEOTIDE SEQUENCE [LARGE SCALE GENOMIC DNA]</scope>
    <source>
        <strain evidence="5">BC 501</strain>
    </source>
</reference>
<gene>
    <name evidence="4" type="ordered locus">MODMU_0473</name>
</gene>
<dbReference type="AlphaFoldDB" id="I4ERB8"/>
<dbReference type="CDD" id="cd00161">
    <property type="entry name" value="beta-trefoil_Ricin-like"/>
    <property type="match status" value="1"/>
</dbReference>
<dbReference type="CDD" id="cd08023">
    <property type="entry name" value="GH16_laminarinase_like"/>
    <property type="match status" value="1"/>
</dbReference>
<evidence type="ECO:0000256" key="2">
    <source>
        <dbReference type="SAM" id="SignalP"/>
    </source>
</evidence>
<dbReference type="SUPFAM" id="SSF50370">
    <property type="entry name" value="Ricin B-like lectins"/>
    <property type="match status" value="1"/>
</dbReference>
<dbReference type="InterPro" id="IPR000757">
    <property type="entry name" value="Beta-glucanase-like"/>
</dbReference>
<dbReference type="Gene3D" id="2.80.10.50">
    <property type="match status" value="1"/>
</dbReference>
<dbReference type="Gene3D" id="2.60.120.200">
    <property type="match status" value="1"/>
</dbReference>
<dbReference type="PROSITE" id="PS51762">
    <property type="entry name" value="GH16_2"/>
    <property type="match status" value="1"/>
</dbReference>
<organism evidence="4 5">
    <name type="scientific">Modestobacter italicus (strain DSM 44449 / CECT 9708 / BC 501)</name>
    <dbReference type="NCBI Taxonomy" id="2732864"/>
    <lineage>
        <taxon>Bacteria</taxon>
        <taxon>Bacillati</taxon>
        <taxon>Actinomycetota</taxon>
        <taxon>Actinomycetes</taxon>
        <taxon>Geodermatophilales</taxon>
        <taxon>Geodermatophilaceae</taxon>
        <taxon>Modestobacter</taxon>
    </lineage>
</organism>
<dbReference type="PANTHER" id="PTHR10963:SF55">
    <property type="entry name" value="GLYCOSIDE HYDROLASE FAMILY 16 PROTEIN"/>
    <property type="match status" value="1"/>
</dbReference>
<dbReference type="InterPro" id="IPR013320">
    <property type="entry name" value="ConA-like_dom_sf"/>
</dbReference>
<dbReference type="Pfam" id="PF00722">
    <property type="entry name" value="Glyco_hydro_16"/>
    <property type="match status" value="1"/>
</dbReference>
<dbReference type="Pfam" id="PF14200">
    <property type="entry name" value="RicinB_lectin_2"/>
    <property type="match status" value="1"/>
</dbReference>
<feature type="domain" description="GH16" evidence="3">
    <location>
        <begin position="57"/>
        <end position="274"/>
    </location>
</feature>
<evidence type="ECO:0000259" key="3">
    <source>
        <dbReference type="PROSITE" id="PS51762"/>
    </source>
</evidence>
<dbReference type="Proteomes" id="UP000006461">
    <property type="component" value="Chromosome"/>
</dbReference>
<dbReference type="KEGG" id="mmar:MODMU_0473"/>
<keyword evidence="2" id="KW-0732">Signal</keyword>